<dbReference type="RefSeq" id="XP_018184999.1">
    <property type="nucleotide sequence ID" value="XM_018335511.1"/>
</dbReference>
<accession>A0A164ZS58</accession>
<comment type="similarity">
    <text evidence="2">Belongs to the major facilitator superfamily.</text>
</comment>
<feature type="region of interest" description="Disordered" evidence="9">
    <location>
        <begin position="1"/>
        <end position="35"/>
    </location>
</feature>
<dbReference type="GeneID" id="28900648"/>
<dbReference type="OMA" id="PTMWWLA"/>
<evidence type="ECO:0000313" key="12">
    <source>
        <dbReference type="Proteomes" id="UP000076632"/>
    </source>
</evidence>
<dbReference type="PANTHER" id="PTHR21576">
    <property type="entry name" value="UNCHARACTERIZED NODULIN-LIKE PROTEIN"/>
    <property type="match status" value="1"/>
</dbReference>
<organism evidence="11 12">
    <name type="scientific">Xylona heveae (strain CBS 132557 / TC161)</name>
    <dbReference type="NCBI Taxonomy" id="1328760"/>
    <lineage>
        <taxon>Eukaryota</taxon>
        <taxon>Fungi</taxon>
        <taxon>Dikarya</taxon>
        <taxon>Ascomycota</taxon>
        <taxon>Pezizomycotina</taxon>
        <taxon>Xylonomycetes</taxon>
        <taxon>Xylonales</taxon>
        <taxon>Xylonaceae</taxon>
        <taxon>Xylona</taxon>
    </lineage>
</organism>
<evidence type="ECO:0000256" key="5">
    <source>
        <dbReference type="ARBA" id="ARBA00022692"/>
    </source>
</evidence>
<keyword evidence="5 10" id="KW-0812">Transmembrane</keyword>
<dbReference type="PANTHER" id="PTHR21576:SF45">
    <property type="entry name" value="TRANSPORTER MCH1-RELATED"/>
    <property type="match status" value="1"/>
</dbReference>
<dbReference type="STRING" id="1328760.A0A164ZS58"/>
<feature type="transmembrane region" description="Helical" evidence="10">
    <location>
        <begin position="352"/>
        <end position="370"/>
    </location>
</feature>
<comment type="subcellular location">
    <subcellularLocation>
        <location evidence="1">Vacuole membrane</location>
        <topology evidence="1">Multi-pass membrane protein</topology>
    </subcellularLocation>
</comment>
<evidence type="ECO:0000256" key="3">
    <source>
        <dbReference type="ARBA" id="ARBA00022448"/>
    </source>
</evidence>
<feature type="compositionally biased region" description="Basic and acidic residues" evidence="9">
    <location>
        <begin position="1"/>
        <end position="11"/>
    </location>
</feature>
<evidence type="ECO:0000256" key="1">
    <source>
        <dbReference type="ARBA" id="ARBA00004128"/>
    </source>
</evidence>
<feature type="compositionally biased region" description="Low complexity" evidence="9">
    <location>
        <begin position="433"/>
        <end position="455"/>
    </location>
</feature>
<feature type="transmembrane region" description="Helical" evidence="10">
    <location>
        <begin position="163"/>
        <end position="187"/>
    </location>
</feature>
<evidence type="ECO:0000256" key="8">
    <source>
        <dbReference type="ARBA" id="ARBA00039330"/>
    </source>
</evidence>
<evidence type="ECO:0000256" key="6">
    <source>
        <dbReference type="ARBA" id="ARBA00022989"/>
    </source>
</evidence>
<dbReference type="GO" id="GO:0000329">
    <property type="term" value="C:fungal-type vacuole membrane"/>
    <property type="evidence" value="ECO:0007669"/>
    <property type="project" value="TreeGrafter"/>
</dbReference>
<dbReference type="GO" id="GO:0022857">
    <property type="term" value="F:transmembrane transporter activity"/>
    <property type="evidence" value="ECO:0007669"/>
    <property type="project" value="InterPro"/>
</dbReference>
<dbReference type="InterPro" id="IPR036259">
    <property type="entry name" value="MFS_trans_sf"/>
</dbReference>
<protein>
    <recommendedName>
        <fullName evidence="8">Probable transporter MCH1</fullName>
    </recommendedName>
</protein>
<keyword evidence="7 10" id="KW-0472">Membrane</keyword>
<gene>
    <name evidence="11" type="ORF">L228DRAFT_271248</name>
</gene>
<reference evidence="11 12" key="1">
    <citation type="journal article" date="2016" name="Fungal Biol.">
        <title>The genome of Xylona heveae provides a window into fungal endophytism.</title>
        <authorList>
            <person name="Gazis R."/>
            <person name="Kuo A."/>
            <person name="Riley R."/>
            <person name="LaButti K."/>
            <person name="Lipzen A."/>
            <person name="Lin J."/>
            <person name="Amirebrahimi M."/>
            <person name="Hesse C.N."/>
            <person name="Spatafora J.W."/>
            <person name="Henrissat B."/>
            <person name="Hainaut M."/>
            <person name="Grigoriev I.V."/>
            <person name="Hibbett D.S."/>
        </authorList>
    </citation>
    <scope>NUCLEOTIDE SEQUENCE [LARGE SCALE GENOMIC DNA]</scope>
    <source>
        <strain evidence="11 12">TC161</strain>
    </source>
</reference>
<evidence type="ECO:0000256" key="7">
    <source>
        <dbReference type="ARBA" id="ARBA00023136"/>
    </source>
</evidence>
<dbReference type="OrthoDB" id="199930at2759"/>
<keyword evidence="4" id="KW-0926">Vacuole</keyword>
<sequence length="661" mass="71535">MPQSRDGDEVARPLLHGGGADEQNRLRGEPRGVSTPSYAESFLDEVAEGVRKRDLQRLKREMVRSVSFISAVVNCFCVGSIMAYSLYGHLFLSRLHYTQIQVNMVSIAGELAMYLPICIFGYLCDRYGPRPVILSGGVFFGLGYLLAAFTYRAGAPRDGGWPVGVMILAFIGVGMGTSAMYLASVATTAKNFGRGKHKGLTLAIPITAIGLSSMWLSQVASRVLYERRPDGSRGDVDVFKFFIFLAVLLFVLALIGSVALRVVDEEEMIEEAVEDLQRSGLLEESNFFRGGPPELEYGTFGGGDGQADEEAGLAASGLTEAEESKQREEEEQKRKIWLLNGETRRFLKDKTMWWFAAGFFLVTGPGEAFLNNLGTVIGTLYPPSTPPSSIPTSAATHVSIMAITSTLARLITGTLSDLVAPASTPHAFPHPQPSSSSSPPFSPSSSLSSSSSSTLPPSPPSLFSRILGPLRTIHHSRTLRNLHLRVKRLTLSRLTFLISFAFLLSLGTLFLATGLVQNHAERFWLVSGLIGAGYGAVFALAPIITSLVWGLENFGTNWGIVAMVPAAGATVWGLVYSAVYQRMAERGVSSSLSPTSVSTNLNATLQTPNDNNNDDDDVLCYGTGCYAPTFYAMSVSVWIACGLWLFAWKGKGGWARRGIRI</sequence>
<feature type="transmembrane region" description="Helical" evidence="10">
    <location>
        <begin position="238"/>
        <end position="260"/>
    </location>
</feature>
<evidence type="ECO:0000256" key="2">
    <source>
        <dbReference type="ARBA" id="ARBA00008335"/>
    </source>
</evidence>
<evidence type="ECO:0000256" key="4">
    <source>
        <dbReference type="ARBA" id="ARBA00022554"/>
    </source>
</evidence>
<feature type="transmembrane region" description="Helical" evidence="10">
    <location>
        <begin position="558"/>
        <end position="579"/>
    </location>
</feature>
<evidence type="ECO:0000256" key="9">
    <source>
        <dbReference type="SAM" id="MobiDB-lite"/>
    </source>
</evidence>
<keyword evidence="12" id="KW-1185">Reference proteome</keyword>
<evidence type="ECO:0000256" key="10">
    <source>
        <dbReference type="SAM" id="Phobius"/>
    </source>
</evidence>
<dbReference type="FunCoup" id="A0A164ZS58">
    <property type="interactions" value="21"/>
</dbReference>
<feature type="transmembrane region" description="Helical" evidence="10">
    <location>
        <begin position="523"/>
        <end position="551"/>
    </location>
</feature>
<dbReference type="Proteomes" id="UP000076632">
    <property type="component" value="Unassembled WGS sequence"/>
</dbReference>
<dbReference type="SUPFAM" id="SSF103473">
    <property type="entry name" value="MFS general substrate transporter"/>
    <property type="match status" value="2"/>
</dbReference>
<feature type="transmembrane region" description="Helical" evidence="10">
    <location>
        <begin position="62"/>
        <end position="84"/>
    </location>
</feature>
<dbReference type="AlphaFoldDB" id="A0A164ZS58"/>
<evidence type="ECO:0000313" key="11">
    <source>
        <dbReference type="EMBL" id="KZF19444.1"/>
    </source>
</evidence>
<dbReference type="EMBL" id="KV407466">
    <property type="protein sequence ID" value="KZF19444.1"/>
    <property type="molecule type" value="Genomic_DNA"/>
</dbReference>
<dbReference type="InterPro" id="IPR011701">
    <property type="entry name" value="MFS"/>
</dbReference>
<keyword evidence="3" id="KW-0813">Transport</keyword>
<keyword evidence="6 10" id="KW-1133">Transmembrane helix</keyword>
<feature type="transmembrane region" description="Helical" evidence="10">
    <location>
        <begin position="131"/>
        <end position="151"/>
    </location>
</feature>
<feature type="region of interest" description="Disordered" evidence="9">
    <location>
        <begin position="423"/>
        <end position="458"/>
    </location>
</feature>
<dbReference type="Gene3D" id="1.20.1250.20">
    <property type="entry name" value="MFS general substrate transporter like domains"/>
    <property type="match status" value="1"/>
</dbReference>
<feature type="transmembrane region" description="Helical" evidence="10">
    <location>
        <begin position="494"/>
        <end position="517"/>
    </location>
</feature>
<dbReference type="InParanoid" id="A0A164ZS58"/>
<proteinExistence type="inferred from homology"/>
<name>A0A164ZS58_XYLHT</name>
<feature type="transmembrane region" description="Helical" evidence="10">
    <location>
        <begin position="104"/>
        <end position="124"/>
    </location>
</feature>
<feature type="transmembrane region" description="Helical" evidence="10">
    <location>
        <begin position="629"/>
        <end position="648"/>
    </location>
</feature>
<dbReference type="Pfam" id="PF07690">
    <property type="entry name" value="MFS_1"/>
    <property type="match status" value="1"/>
</dbReference>
<feature type="transmembrane region" description="Helical" evidence="10">
    <location>
        <begin position="199"/>
        <end position="218"/>
    </location>
</feature>
<feature type="transmembrane region" description="Helical" evidence="10">
    <location>
        <begin position="390"/>
        <end position="411"/>
    </location>
</feature>